<accession>A0ABZ2KV99</accession>
<feature type="domain" description="HTH tetR-type" evidence="5">
    <location>
        <begin position="14"/>
        <end position="74"/>
    </location>
</feature>
<dbReference type="Pfam" id="PF21351">
    <property type="entry name" value="TetR_C_41"/>
    <property type="match status" value="1"/>
</dbReference>
<feature type="DNA-binding region" description="H-T-H motif" evidence="4">
    <location>
        <begin position="37"/>
        <end position="56"/>
    </location>
</feature>
<dbReference type="PANTHER" id="PTHR30055:SF234">
    <property type="entry name" value="HTH-TYPE TRANSCRIPTIONAL REGULATOR BETI"/>
    <property type="match status" value="1"/>
</dbReference>
<evidence type="ECO:0000313" key="6">
    <source>
        <dbReference type="EMBL" id="WXB02619.1"/>
    </source>
</evidence>
<dbReference type="EMBL" id="CP089983">
    <property type="protein sequence ID" value="WXB02619.1"/>
    <property type="molecule type" value="Genomic_DNA"/>
</dbReference>
<sequence>MQTRARRTNQERTEATRGELISAARQLFTERGYADTGTPDIVAAARVTRGALYHHFPDKKALLRAVIEQEAKEVADEIERAAPESLATREALLSGADAYLEAMAVAGRTRLLLLDGPAVLGHAEMAAIDKEHAERTLREGLAAAIREGDIVKVPLDALTGLLSAAFDRAALAIDAGGSARTYRTAIRAIIEGLLVRR</sequence>
<gene>
    <name evidence="6" type="ORF">LVJ94_37600</name>
</gene>
<dbReference type="SUPFAM" id="SSF46689">
    <property type="entry name" value="Homeodomain-like"/>
    <property type="match status" value="1"/>
</dbReference>
<keyword evidence="7" id="KW-1185">Reference proteome</keyword>
<evidence type="ECO:0000256" key="3">
    <source>
        <dbReference type="ARBA" id="ARBA00023163"/>
    </source>
</evidence>
<dbReference type="PANTHER" id="PTHR30055">
    <property type="entry name" value="HTH-TYPE TRANSCRIPTIONAL REGULATOR RUTR"/>
    <property type="match status" value="1"/>
</dbReference>
<evidence type="ECO:0000259" key="5">
    <source>
        <dbReference type="PROSITE" id="PS50977"/>
    </source>
</evidence>
<dbReference type="Gene3D" id="1.10.357.10">
    <property type="entry name" value="Tetracycline Repressor, domain 2"/>
    <property type="match status" value="1"/>
</dbReference>
<dbReference type="InterPro" id="IPR009057">
    <property type="entry name" value="Homeodomain-like_sf"/>
</dbReference>
<organism evidence="6 7">
    <name type="scientific">Pendulispora rubella</name>
    <dbReference type="NCBI Taxonomy" id="2741070"/>
    <lineage>
        <taxon>Bacteria</taxon>
        <taxon>Pseudomonadati</taxon>
        <taxon>Myxococcota</taxon>
        <taxon>Myxococcia</taxon>
        <taxon>Myxococcales</taxon>
        <taxon>Sorangiineae</taxon>
        <taxon>Pendulisporaceae</taxon>
        <taxon>Pendulispora</taxon>
    </lineage>
</organism>
<dbReference type="PROSITE" id="PS50977">
    <property type="entry name" value="HTH_TETR_2"/>
    <property type="match status" value="1"/>
</dbReference>
<dbReference type="PRINTS" id="PR00455">
    <property type="entry name" value="HTHTETR"/>
</dbReference>
<protein>
    <submittedName>
        <fullName evidence="6">TetR family transcriptional regulator</fullName>
    </submittedName>
</protein>
<evidence type="ECO:0000256" key="2">
    <source>
        <dbReference type="ARBA" id="ARBA00023125"/>
    </source>
</evidence>
<dbReference type="RefSeq" id="WP_394832247.1">
    <property type="nucleotide sequence ID" value="NZ_CP089929.1"/>
</dbReference>
<dbReference type="Proteomes" id="UP001374803">
    <property type="component" value="Chromosome"/>
</dbReference>
<keyword evidence="1" id="KW-0805">Transcription regulation</keyword>
<dbReference type="InterPro" id="IPR049484">
    <property type="entry name" value="Rv0078-like_C"/>
</dbReference>
<evidence type="ECO:0000313" key="7">
    <source>
        <dbReference type="Proteomes" id="UP001374803"/>
    </source>
</evidence>
<proteinExistence type="predicted"/>
<name>A0ABZ2KV99_9BACT</name>
<keyword evidence="2 4" id="KW-0238">DNA-binding</keyword>
<dbReference type="InterPro" id="IPR050109">
    <property type="entry name" value="HTH-type_TetR-like_transc_reg"/>
</dbReference>
<evidence type="ECO:0000256" key="1">
    <source>
        <dbReference type="ARBA" id="ARBA00023015"/>
    </source>
</evidence>
<keyword evidence="3" id="KW-0804">Transcription</keyword>
<reference evidence="6" key="1">
    <citation type="submission" date="2021-12" db="EMBL/GenBank/DDBJ databases">
        <title>Discovery of the Pendulisporaceae a myxobacterial family with distinct sporulation behavior and unique specialized metabolism.</title>
        <authorList>
            <person name="Garcia R."/>
            <person name="Popoff A."/>
            <person name="Bader C.D."/>
            <person name="Loehr J."/>
            <person name="Walesch S."/>
            <person name="Walt C."/>
            <person name="Boldt J."/>
            <person name="Bunk B."/>
            <person name="Haeckl F.J.F.P.J."/>
            <person name="Gunesch A.P."/>
            <person name="Birkelbach J."/>
            <person name="Nuebel U."/>
            <person name="Pietschmann T."/>
            <person name="Bach T."/>
            <person name="Mueller R."/>
        </authorList>
    </citation>
    <scope>NUCLEOTIDE SEQUENCE</scope>
    <source>
        <strain evidence="6">MSr11367</strain>
    </source>
</reference>
<evidence type="ECO:0000256" key="4">
    <source>
        <dbReference type="PROSITE-ProRule" id="PRU00335"/>
    </source>
</evidence>
<dbReference type="Pfam" id="PF00440">
    <property type="entry name" value="TetR_N"/>
    <property type="match status" value="1"/>
</dbReference>
<dbReference type="InterPro" id="IPR001647">
    <property type="entry name" value="HTH_TetR"/>
</dbReference>